<dbReference type="SMART" id="SM00028">
    <property type="entry name" value="TPR"/>
    <property type="match status" value="3"/>
</dbReference>
<keyword evidence="2" id="KW-1185">Reference proteome</keyword>
<organism evidence="1 2">
    <name type="scientific">Deinococcus koreensis</name>
    <dbReference type="NCBI Taxonomy" id="2054903"/>
    <lineage>
        <taxon>Bacteria</taxon>
        <taxon>Thermotogati</taxon>
        <taxon>Deinococcota</taxon>
        <taxon>Deinococci</taxon>
        <taxon>Deinococcales</taxon>
        <taxon>Deinococcaceae</taxon>
        <taxon>Deinococcus</taxon>
    </lineage>
</organism>
<sequence length="789" mass="85323">MHALVPEAQLLLDPPPAELRRAVSAGALLLISLSPDRAAELPAGAVVLTAADLRLRPGRGAAQRAAVQATLGWPEGVALILAAGPDAAVRRIQALLGGELAGVADALLPLVHQESWTAAQGLTHSPGLPATWWTLVRRHLPLIPDGDAVQVPWIVSAALAQRSALVDARSFQSNTVRAADEAIQSGDLRRAERVLRLAGQHEGASDVLAGHCLNLSAAGRRDEVVQLVDAVPAHQRSLRLSLSRLGALAWSKDHARQERAERELYALYEQGTRHPLLTYLLAYAESRAGRYDRSRALCEEGLRITPTGREGLLVLRHYEFVLNRARDFTAQQAACEQLLTLATWEGSLEFTAHAHTGLGTCLEDQGHPDEAMLQYNRALGYLQRLELHLPTIELHNNYAQMLADRGRHAEALHQLTLAGARLVHLDEQAQRRWQAWLTGSRAIILHQGGQHGEALATLQDAVQRFDEVRLVDQATVYRLLLAERLALDGQHGAARSESLRAEGDSQGQGNDDAQLAFTAGVLAYARGDFDPADAAFAAASGSGLPGWDVVRSAAYRAAIALRIRGQLDIQALEDTLSAFGVDAPLITDARQLDPLLSALRSTPLAERIERLLDQSVWQGNVALQVDVAGSLSVRHVGDAVRFPLSRSAELLVYLSLMGPSSRHGLIADLWDGDPSVRAADLLKKAVRGLRDTLRPLMPPGEDPVPYRGARYALNPLLRVRIHGATRSAFPRAVAEFAAVQHVADEFLSGVFSSWVLESRPTVHAALRRSLSAGDAGSVAARLSQVIDSF</sequence>
<dbReference type="Gene3D" id="1.10.10.10">
    <property type="entry name" value="Winged helix-like DNA-binding domain superfamily/Winged helix DNA-binding domain"/>
    <property type="match status" value="1"/>
</dbReference>
<comment type="caution">
    <text evidence="1">The sequence shown here is derived from an EMBL/GenBank/DDBJ whole genome shotgun (WGS) entry which is preliminary data.</text>
</comment>
<gene>
    <name evidence="1" type="ORF">CVO96_16500</name>
</gene>
<dbReference type="EMBL" id="PPPD01000001">
    <property type="protein sequence ID" value="PNY82738.1"/>
    <property type="molecule type" value="Genomic_DNA"/>
</dbReference>
<protein>
    <submittedName>
        <fullName evidence="1">Uncharacterized protein</fullName>
    </submittedName>
</protein>
<dbReference type="AlphaFoldDB" id="A0A2K3V1T3"/>
<dbReference type="InterPro" id="IPR019734">
    <property type="entry name" value="TPR_rpt"/>
</dbReference>
<dbReference type="Gene3D" id="1.25.40.10">
    <property type="entry name" value="Tetratricopeptide repeat domain"/>
    <property type="match status" value="1"/>
</dbReference>
<proteinExistence type="predicted"/>
<name>A0A2K3V1T3_9DEIO</name>
<dbReference type="InterPro" id="IPR011990">
    <property type="entry name" value="TPR-like_helical_dom_sf"/>
</dbReference>
<evidence type="ECO:0000313" key="1">
    <source>
        <dbReference type="EMBL" id="PNY82738.1"/>
    </source>
</evidence>
<accession>A0A2K3V1T3</accession>
<dbReference type="Proteomes" id="UP000236379">
    <property type="component" value="Unassembled WGS sequence"/>
</dbReference>
<dbReference type="InterPro" id="IPR036388">
    <property type="entry name" value="WH-like_DNA-bd_sf"/>
</dbReference>
<reference evidence="1 2" key="1">
    <citation type="submission" date="2018-01" db="EMBL/GenBank/DDBJ databases">
        <title>Deinococcus koreensis sp. nov., a radiation-resistant bacterium isolated from river water.</title>
        <authorList>
            <person name="Choi A."/>
        </authorList>
    </citation>
    <scope>NUCLEOTIDE SEQUENCE [LARGE SCALE GENOMIC DNA]</scope>
    <source>
        <strain evidence="1 2">SJW1-2</strain>
    </source>
</reference>
<evidence type="ECO:0000313" key="2">
    <source>
        <dbReference type="Proteomes" id="UP000236379"/>
    </source>
</evidence>
<dbReference type="SUPFAM" id="SSF48452">
    <property type="entry name" value="TPR-like"/>
    <property type="match status" value="2"/>
</dbReference>